<organism evidence="1 2">
    <name type="scientific">Sphaerobolus stellatus (strain SS14)</name>
    <dbReference type="NCBI Taxonomy" id="990650"/>
    <lineage>
        <taxon>Eukaryota</taxon>
        <taxon>Fungi</taxon>
        <taxon>Dikarya</taxon>
        <taxon>Basidiomycota</taxon>
        <taxon>Agaricomycotina</taxon>
        <taxon>Agaricomycetes</taxon>
        <taxon>Phallomycetidae</taxon>
        <taxon>Geastrales</taxon>
        <taxon>Sphaerobolaceae</taxon>
        <taxon>Sphaerobolus</taxon>
    </lineage>
</organism>
<dbReference type="EMBL" id="KN837341">
    <property type="protein sequence ID" value="KIJ27264.1"/>
    <property type="molecule type" value="Genomic_DNA"/>
</dbReference>
<dbReference type="AlphaFoldDB" id="A0A0C9TZP8"/>
<name>A0A0C9TZP8_SPHS4</name>
<proteinExistence type="predicted"/>
<sequence>MTEMGLPQAESRLTELLGTQYNERDWADSFRAVMNAENDTLKALKSLDELTMAIFHHHITDLPASPIPTNGPQSLTSPTQLKGLEEDLQKAAKKLQKRRRIRQALTLEEMLNPVEEQEIGDSPFCFEGGIDAIVNQVQTEMGQKNAEAPGVKMVSDVEEVEEEKDWMKIGDVMKMCSTMEGLQYVSNGVIQRPLWSSPGSCTSSGFF</sequence>
<protein>
    <submittedName>
        <fullName evidence="1">Uncharacterized protein</fullName>
    </submittedName>
</protein>
<dbReference type="OrthoDB" id="3066548at2759"/>
<gene>
    <name evidence="1" type="ORF">M422DRAFT_271581</name>
</gene>
<dbReference type="HOGENOM" id="CLU_088458_1_0_1"/>
<evidence type="ECO:0000313" key="2">
    <source>
        <dbReference type="Proteomes" id="UP000054279"/>
    </source>
</evidence>
<dbReference type="Proteomes" id="UP000054279">
    <property type="component" value="Unassembled WGS sequence"/>
</dbReference>
<keyword evidence="2" id="KW-1185">Reference proteome</keyword>
<accession>A0A0C9TZP8</accession>
<reference evidence="1 2" key="1">
    <citation type="submission" date="2014-06" db="EMBL/GenBank/DDBJ databases">
        <title>Evolutionary Origins and Diversification of the Mycorrhizal Mutualists.</title>
        <authorList>
            <consortium name="DOE Joint Genome Institute"/>
            <consortium name="Mycorrhizal Genomics Consortium"/>
            <person name="Kohler A."/>
            <person name="Kuo A."/>
            <person name="Nagy L.G."/>
            <person name="Floudas D."/>
            <person name="Copeland A."/>
            <person name="Barry K.W."/>
            <person name="Cichocki N."/>
            <person name="Veneault-Fourrey C."/>
            <person name="LaButti K."/>
            <person name="Lindquist E.A."/>
            <person name="Lipzen A."/>
            <person name="Lundell T."/>
            <person name="Morin E."/>
            <person name="Murat C."/>
            <person name="Riley R."/>
            <person name="Ohm R."/>
            <person name="Sun H."/>
            <person name="Tunlid A."/>
            <person name="Henrissat B."/>
            <person name="Grigoriev I.V."/>
            <person name="Hibbett D.S."/>
            <person name="Martin F."/>
        </authorList>
    </citation>
    <scope>NUCLEOTIDE SEQUENCE [LARGE SCALE GENOMIC DNA]</scope>
    <source>
        <strain evidence="1 2">SS14</strain>
    </source>
</reference>
<evidence type="ECO:0000313" key="1">
    <source>
        <dbReference type="EMBL" id="KIJ27264.1"/>
    </source>
</evidence>